<proteinExistence type="inferred from homology"/>
<protein>
    <recommendedName>
        <fullName evidence="2">Pyridoxal phosphate homeostasis protein</fullName>
        <shortName evidence="2">PLP homeostasis protein</shortName>
    </recommendedName>
</protein>
<dbReference type="InterPro" id="IPR011078">
    <property type="entry name" value="PyrdxlP_homeostasis"/>
</dbReference>
<evidence type="ECO:0000256" key="4">
    <source>
        <dbReference type="RuleBase" id="RU004514"/>
    </source>
</evidence>
<dbReference type="PANTHER" id="PTHR10146:SF14">
    <property type="entry name" value="PYRIDOXAL PHOSPHATE HOMEOSTASIS PROTEIN"/>
    <property type="match status" value="1"/>
</dbReference>
<comment type="similarity">
    <text evidence="2 4">Belongs to the pyridoxal phosphate-binding protein YggS/PROSC family.</text>
</comment>
<evidence type="ECO:0000313" key="6">
    <source>
        <dbReference type="EMBL" id="ALO67417.1"/>
    </source>
</evidence>
<dbReference type="InterPro" id="IPR029066">
    <property type="entry name" value="PLP-binding_barrel"/>
</dbReference>
<dbReference type="EMBL" id="CP013200">
    <property type="protein sequence ID" value="ALO67417.1"/>
    <property type="molecule type" value="Genomic_DNA"/>
</dbReference>
<organism evidence="6 7">
    <name type="scientific">Arthrobacter alpinus</name>
    <dbReference type="NCBI Taxonomy" id="656366"/>
    <lineage>
        <taxon>Bacteria</taxon>
        <taxon>Bacillati</taxon>
        <taxon>Actinomycetota</taxon>
        <taxon>Actinomycetes</taxon>
        <taxon>Micrococcales</taxon>
        <taxon>Micrococcaceae</taxon>
        <taxon>Arthrobacter</taxon>
    </lineage>
</organism>
<dbReference type="PROSITE" id="PS01211">
    <property type="entry name" value="UPF0001"/>
    <property type="match status" value="1"/>
</dbReference>
<dbReference type="Pfam" id="PF01168">
    <property type="entry name" value="Ala_racemase_N"/>
    <property type="match status" value="1"/>
</dbReference>
<keyword evidence="1 2" id="KW-0663">Pyridoxal phosphate</keyword>
<dbReference type="RefSeq" id="WP_062290212.1">
    <property type="nucleotide sequence ID" value="NZ_CP013200.1"/>
</dbReference>
<evidence type="ECO:0000256" key="3">
    <source>
        <dbReference type="PIRSR" id="PIRSR004848-1"/>
    </source>
</evidence>
<dbReference type="SUPFAM" id="SSF51419">
    <property type="entry name" value="PLP-binding barrel"/>
    <property type="match status" value="1"/>
</dbReference>
<dbReference type="Gene3D" id="3.20.20.10">
    <property type="entry name" value="Alanine racemase"/>
    <property type="match status" value="1"/>
</dbReference>
<dbReference type="GO" id="GO:0030170">
    <property type="term" value="F:pyridoxal phosphate binding"/>
    <property type="evidence" value="ECO:0007669"/>
    <property type="project" value="UniProtKB-UniRule"/>
</dbReference>
<name>A0A0S2M0S9_9MICC</name>
<accession>A0A0S2M0S9</accession>
<gene>
    <name evidence="6" type="ORF">AS189_14125</name>
</gene>
<reference evidence="7" key="1">
    <citation type="submission" date="2015-11" db="EMBL/GenBank/DDBJ databases">
        <authorList>
            <person name="Kumar R."/>
            <person name="Singh D."/>
            <person name="Swarnkar M.K."/>
            <person name="Singh A.K."/>
            <person name="Kumar S."/>
        </authorList>
    </citation>
    <scope>NUCLEOTIDE SEQUENCE [LARGE SCALE GENOMIC DNA]</scope>
    <source>
        <strain evidence="7">ERGS4:06</strain>
    </source>
</reference>
<dbReference type="PIRSF" id="PIRSF004848">
    <property type="entry name" value="YBL036c_PLPDEIII"/>
    <property type="match status" value="1"/>
</dbReference>
<dbReference type="InterPro" id="IPR001608">
    <property type="entry name" value="Ala_racemase_N"/>
</dbReference>
<evidence type="ECO:0000256" key="2">
    <source>
        <dbReference type="HAMAP-Rule" id="MF_02087"/>
    </source>
</evidence>
<feature type="domain" description="Alanine racemase N-terminal" evidence="5">
    <location>
        <begin position="48"/>
        <end position="264"/>
    </location>
</feature>
<feature type="modified residue" description="N6-(pyridoxal phosphate)lysine" evidence="2 3">
    <location>
        <position position="54"/>
    </location>
</feature>
<dbReference type="HAMAP" id="MF_02087">
    <property type="entry name" value="PLP_homeostasis"/>
    <property type="match status" value="1"/>
</dbReference>
<evidence type="ECO:0000259" key="5">
    <source>
        <dbReference type="Pfam" id="PF01168"/>
    </source>
</evidence>
<dbReference type="PANTHER" id="PTHR10146">
    <property type="entry name" value="PROLINE SYNTHETASE CO-TRANSCRIBED BACTERIAL HOMOLOG PROTEIN"/>
    <property type="match status" value="1"/>
</dbReference>
<dbReference type="OrthoDB" id="9804072at2"/>
<evidence type="ECO:0000313" key="7">
    <source>
        <dbReference type="Proteomes" id="UP000059574"/>
    </source>
</evidence>
<sequence>MTSQDPRTLQLAERLAVVKARISAAQSVVAPSGSAPSGIATSGTGGPTLIVVTKFHPGADVLRLSSLGVADVGENRDQEAAAKSLEVASAGTAPLRWHFIGQLQKNKAKSVAAYAHSVQSIDRDSLIGALANAMARERDSSGRDPLECFIQVDLSEAYADLGNGAGPAAPSLGRGGAAPSDVLRLAEQIAGSPHLRLAGVMAVAPLGVAPAPAFELLAAISARLVAEHPNATGISAGMSHDLEAAMAVGATHLRVGSDILGPRPVVL</sequence>
<comment type="function">
    <text evidence="2">Pyridoxal 5'-phosphate (PLP)-binding protein, which is involved in PLP homeostasis.</text>
</comment>
<evidence type="ECO:0000256" key="1">
    <source>
        <dbReference type="ARBA" id="ARBA00022898"/>
    </source>
</evidence>
<comment type="cofactor">
    <cofactor evidence="3">
        <name>pyridoxal 5'-phosphate</name>
        <dbReference type="ChEBI" id="CHEBI:597326"/>
    </cofactor>
</comment>
<dbReference type="AlphaFoldDB" id="A0A0S2M0S9"/>
<dbReference type="Proteomes" id="UP000059574">
    <property type="component" value="Chromosome"/>
</dbReference>
<reference evidence="6 7" key="2">
    <citation type="journal article" date="2016" name="J. Biotechnol.">
        <title>Complete genome sequence of Arthrobacter alpinus ERGS4:06, a yellow pigmented bacterium tolerant to cold and radiations isolated from Sikkim Himalaya.</title>
        <authorList>
            <person name="Kumar R."/>
            <person name="Singh D."/>
            <person name="Swarnkar M.K."/>
            <person name="Singh A.K."/>
            <person name="Kumar S."/>
        </authorList>
    </citation>
    <scope>NUCLEOTIDE SEQUENCE [LARGE SCALE GENOMIC DNA]</scope>
    <source>
        <strain evidence="6 7">ERGS4:06</strain>
    </source>
</reference>